<dbReference type="RefSeq" id="WP_285343648.1">
    <property type="nucleotide sequence ID" value="NZ_JASITI010000025.1"/>
</dbReference>
<dbReference type="Gene3D" id="1.20.1250.20">
    <property type="entry name" value="MFS general substrate transporter like domains"/>
    <property type="match status" value="1"/>
</dbReference>
<dbReference type="InterPro" id="IPR036259">
    <property type="entry name" value="MFS_trans_sf"/>
</dbReference>
<protein>
    <recommendedName>
        <fullName evidence="5">MFS transporter</fullName>
    </recommendedName>
</protein>
<feature type="transmembrane region" description="Helical" evidence="2">
    <location>
        <begin position="69"/>
        <end position="91"/>
    </location>
</feature>
<reference evidence="3 4" key="1">
    <citation type="submission" date="2023-05" db="EMBL/GenBank/DDBJ databases">
        <title>Sequencing and Assembly of Streptomyces sp. NP73.</title>
        <authorList>
            <person name="Konwar A.N."/>
            <person name="Saikia K."/>
            <person name="Thakur D."/>
        </authorList>
    </citation>
    <scope>NUCLEOTIDE SEQUENCE [LARGE SCALE GENOMIC DNA]</scope>
    <source>
        <strain evidence="3 4">NP73</strain>
    </source>
</reference>
<evidence type="ECO:0000313" key="3">
    <source>
        <dbReference type="EMBL" id="MDK9498016.1"/>
    </source>
</evidence>
<evidence type="ECO:0000256" key="2">
    <source>
        <dbReference type="SAM" id="Phobius"/>
    </source>
</evidence>
<accession>A0ABT7GXK9</accession>
<evidence type="ECO:0000313" key="4">
    <source>
        <dbReference type="Proteomes" id="UP001223390"/>
    </source>
</evidence>
<dbReference type="SUPFAM" id="SSF103473">
    <property type="entry name" value="MFS general substrate transporter"/>
    <property type="match status" value="1"/>
</dbReference>
<feature type="transmembrane region" description="Helical" evidence="2">
    <location>
        <begin position="221"/>
        <end position="240"/>
    </location>
</feature>
<gene>
    <name evidence="3" type="ORF">QEZ40_002963</name>
</gene>
<feature type="region of interest" description="Disordered" evidence="1">
    <location>
        <begin position="392"/>
        <end position="419"/>
    </location>
</feature>
<dbReference type="EMBL" id="JASITI010000025">
    <property type="protein sequence ID" value="MDK9498016.1"/>
    <property type="molecule type" value="Genomic_DNA"/>
</dbReference>
<evidence type="ECO:0000256" key="1">
    <source>
        <dbReference type="SAM" id="MobiDB-lite"/>
    </source>
</evidence>
<sequence length="419" mass="42864">MNEVAEQARYAGRVQAYRIVSRAYFHLPVVVVFLTQQGFGPLATAALLALYGVTAALGDHVVAPLRRRLSLAGCLVAGEAVKLAGLLLLLAPVSTGVAVVSQLLAGLGFCLTAGTDAALASTLLSGERFRTREARTQAGMFLISFAAGVLGAVAYAQYDRAPFLLSALGCAVAALLVLPGGRGGLRPRTAEPGAGGTASAATGAGRVLPWQVRLWASYYSVSRAVLLTAYTFLLPLLLFFGERLSVTMFGAVLGLYTLCGLLSVRLSLAWQRRYSATTLFWLSSGAMVLGLLLLVPGGLPATAGGTALLGLAGGTVRPTTMGFLGPAMAGLSDAERQRVTRGLERRQGIVQAALLIGAGLWLGSGGSAAEAVAGCAVLVVAGQAVAARLVARRPAEPEPDGGPEGRTPARSGTPPVSAA</sequence>
<keyword evidence="2" id="KW-0812">Transmembrane</keyword>
<comment type="caution">
    <text evidence="3">The sequence shown here is derived from an EMBL/GenBank/DDBJ whole genome shotgun (WGS) entry which is preliminary data.</text>
</comment>
<feature type="transmembrane region" description="Helical" evidence="2">
    <location>
        <begin position="38"/>
        <end position="57"/>
    </location>
</feature>
<keyword evidence="4" id="KW-1185">Reference proteome</keyword>
<proteinExistence type="predicted"/>
<feature type="transmembrane region" description="Helical" evidence="2">
    <location>
        <begin position="161"/>
        <end position="178"/>
    </location>
</feature>
<keyword evidence="2" id="KW-0472">Membrane</keyword>
<feature type="transmembrane region" description="Helical" evidence="2">
    <location>
        <begin position="138"/>
        <end position="155"/>
    </location>
</feature>
<organism evidence="3 4">
    <name type="scientific">Streptomyces katrae</name>
    <dbReference type="NCBI Taxonomy" id="68223"/>
    <lineage>
        <taxon>Bacteria</taxon>
        <taxon>Bacillati</taxon>
        <taxon>Actinomycetota</taxon>
        <taxon>Actinomycetes</taxon>
        <taxon>Kitasatosporales</taxon>
        <taxon>Streptomycetaceae</taxon>
        <taxon>Streptomyces</taxon>
    </lineage>
</organism>
<keyword evidence="2" id="KW-1133">Transmembrane helix</keyword>
<feature type="transmembrane region" description="Helical" evidence="2">
    <location>
        <begin position="246"/>
        <end position="264"/>
    </location>
</feature>
<dbReference type="Proteomes" id="UP001223390">
    <property type="component" value="Unassembled WGS sequence"/>
</dbReference>
<feature type="transmembrane region" description="Helical" evidence="2">
    <location>
        <begin position="276"/>
        <end position="295"/>
    </location>
</feature>
<name>A0ABT7GXK9_9ACTN</name>
<feature type="transmembrane region" description="Helical" evidence="2">
    <location>
        <begin position="103"/>
        <end position="126"/>
    </location>
</feature>
<evidence type="ECO:0008006" key="5">
    <source>
        <dbReference type="Google" id="ProtNLM"/>
    </source>
</evidence>